<accession>A0A1G1VB27</accession>
<proteinExistence type="predicted"/>
<dbReference type="Gene3D" id="3.30.160.660">
    <property type="match status" value="1"/>
</dbReference>
<sequence>MKFSAYPLDYPLGVPKLPGYVVKAPRISQSSSDAKKISNIVGASVGLENNNALQRAYGEAIERYCLYQYNETNFQQHHTNKTDVTKIFSKFILYDDNQYCDKNFPYRKPCDTKKFFVVLGESLLNGSQKYLPVDLVYPRHKKDHQRIDSMNPSGSASGNTNQLAILNGLCEVIERDSLMCAWLTSSHFYQLPLRFVKDASVNKLLNIIKNSKLNLVIYLVVNDMNMVTVVAVLTSKTAPYMSFGSAMTLEIIQSIKKAIEESIMIRRSQLILYEQDNNKRQNRKEILELSDHIMVPTNKTNVAEIKRTMGNKLLSFNQYRKILSKAPVSLYDLLMRLDQKYFEPWCVDIAPKEIKESGFSVCKILIPGLHPLEINQNYLHNDPRRLQSFINTSVAVTRVNKFPHPFG</sequence>
<name>A0A1G1VB27_9BACT</name>
<dbReference type="InterPro" id="IPR003776">
    <property type="entry name" value="YcaO-like_dom"/>
</dbReference>
<feature type="domain" description="YcaO" evidence="1">
    <location>
        <begin position="42"/>
        <end position="407"/>
    </location>
</feature>
<dbReference type="Pfam" id="PF02624">
    <property type="entry name" value="YcaO"/>
    <property type="match status" value="1"/>
</dbReference>
<evidence type="ECO:0000259" key="1">
    <source>
        <dbReference type="PROSITE" id="PS51664"/>
    </source>
</evidence>
<gene>
    <name evidence="2" type="ORF">A3A77_00680</name>
</gene>
<dbReference type="PROSITE" id="PS51664">
    <property type="entry name" value="YCAO"/>
    <property type="match status" value="1"/>
</dbReference>
<dbReference type="PANTHER" id="PTHR37809">
    <property type="entry name" value="RIBOSOMAL PROTEIN S12 METHYLTHIOTRANSFERASE ACCESSORY FACTOR YCAO"/>
    <property type="match status" value="1"/>
</dbReference>
<comment type="caution">
    <text evidence="2">The sequence shown here is derived from an EMBL/GenBank/DDBJ whole genome shotgun (WGS) entry which is preliminary data.</text>
</comment>
<dbReference type="EMBL" id="MHCC01000027">
    <property type="protein sequence ID" value="OGY12477.1"/>
    <property type="molecule type" value="Genomic_DNA"/>
</dbReference>
<evidence type="ECO:0000313" key="2">
    <source>
        <dbReference type="EMBL" id="OGY12477.1"/>
    </source>
</evidence>
<dbReference type="Proteomes" id="UP000178659">
    <property type="component" value="Unassembled WGS sequence"/>
</dbReference>
<dbReference type="AlphaFoldDB" id="A0A1G1VB27"/>
<protein>
    <recommendedName>
        <fullName evidence="1">YcaO domain-containing protein</fullName>
    </recommendedName>
</protein>
<dbReference type="Gene3D" id="3.30.40.250">
    <property type="match status" value="1"/>
</dbReference>
<dbReference type="PANTHER" id="PTHR37809:SF1">
    <property type="entry name" value="RIBOSOMAL PROTEIN S12 METHYLTHIOTRANSFERASE ACCESSORY FACTOR YCAO"/>
    <property type="match status" value="1"/>
</dbReference>
<organism evidence="2 3">
    <name type="scientific">Candidatus Blackburnbacteria bacterium RIFCSPLOWO2_01_FULL_40_20</name>
    <dbReference type="NCBI Taxonomy" id="1797519"/>
    <lineage>
        <taxon>Bacteria</taxon>
        <taxon>Candidatus Blackburniibacteriota</taxon>
    </lineage>
</organism>
<reference evidence="2 3" key="1">
    <citation type="journal article" date="2016" name="Nat. Commun.">
        <title>Thousands of microbial genomes shed light on interconnected biogeochemical processes in an aquifer system.</title>
        <authorList>
            <person name="Anantharaman K."/>
            <person name="Brown C.T."/>
            <person name="Hug L.A."/>
            <person name="Sharon I."/>
            <person name="Castelle C.J."/>
            <person name="Probst A.J."/>
            <person name="Thomas B.C."/>
            <person name="Singh A."/>
            <person name="Wilkins M.J."/>
            <person name="Karaoz U."/>
            <person name="Brodie E.L."/>
            <person name="Williams K.H."/>
            <person name="Hubbard S.S."/>
            <person name="Banfield J.F."/>
        </authorList>
    </citation>
    <scope>NUCLEOTIDE SEQUENCE [LARGE SCALE GENOMIC DNA]</scope>
</reference>
<dbReference type="Gene3D" id="3.30.1330.230">
    <property type="match status" value="1"/>
</dbReference>
<evidence type="ECO:0000313" key="3">
    <source>
        <dbReference type="Proteomes" id="UP000178659"/>
    </source>
</evidence>